<dbReference type="SUPFAM" id="SSF47598">
    <property type="entry name" value="Ribbon-helix-helix"/>
    <property type="match status" value="1"/>
</dbReference>
<dbReference type="InterPro" id="IPR013321">
    <property type="entry name" value="Arc_rbn_hlx_hlx"/>
</dbReference>
<evidence type="ECO:0008006" key="2">
    <source>
        <dbReference type="Google" id="ProtNLM"/>
    </source>
</evidence>
<dbReference type="AlphaFoldDB" id="A0A6V7E833"/>
<dbReference type="EMBL" id="LR828261">
    <property type="protein sequence ID" value="CAD0347241.1"/>
    <property type="molecule type" value="Genomic_DNA"/>
</dbReference>
<dbReference type="Gene3D" id="1.10.1220.10">
    <property type="entry name" value="Met repressor-like"/>
    <property type="match status" value="1"/>
</dbReference>
<reference evidence="1" key="1">
    <citation type="submission" date="2020-07" db="EMBL/GenBank/DDBJ databases">
        <authorList>
            <person name="Pothier F. J."/>
        </authorList>
    </citation>
    <scope>NUCLEOTIDE SEQUENCE</scope>
    <source>
        <strain evidence="1">CFBP 2533</strain>
    </source>
</reference>
<dbReference type="GO" id="GO:0006355">
    <property type="term" value="P:regulation of DNA-templated transcription"/>
    <property type="evidence" value="ECO:0007669"/>
    <property type="project" value="InterPro"/>
</dbReference>
<gene>
    <name evidence="1" type="ORF">CFBP2533_32420</name>
</gene>
<dbReference type="CDD" id="cd21631">
    <property type="entry name" value="RHH_CopG_NikR-like"/>
    <property type="match status" value="1"/>
</dbReference>
<organism evidence="1">
    <name type="scientific">Xanthomonas hortorum pv. pelargonii</name>
    <dbReference type="NCBI Taxonomy" id="453602"/>
    <lineage>
        <taxon>Bacteria</taxon>
        <taxon>Pseudomonadati</taxon>
        <taxon>Pseudomonadota</taxon>
        <taxon>Gammaproteobacteria</taxon>
        <taxon>Lysobacterales</taxon>
        <taxon>Lysobacteraceae</taxon>
        <taxon>Xanthomonas</taxon>
    </lineage>
</organism>
<protein>
    <recommendedName>
        <fullName evidence="2">Ribbon-helix-helix protein CopG domain-containing protein</fullName>
    </recommendedName>
</protein>
<dbReference type="InterPro" id="IPR010985">
    <property type="entry name" value="Ribbon_hlx_hlx"/>
</dbReference>
<proteinExistence type="predicted"/>
<name>A0A6V7E833_9XANT</name>
<dbReference type="EMBL" id="LR828261">
    <property type="protein sequence ID" value="CAD0347236.1"/>
    <property type="molecule type" value="Genomic_DNA"/>
</dbReference>
<evidence type="ECO:0000313" key="1">
    <source>
        <dbReference type="EMBL" id="CAD0347236.1"/>
    </source>
</evidence>
<sequence>MQGAVTQLCYIRAYEMHKLEDFMSTTTIRLPDELKMRVAAAAKRGGTTAHSFILEAIAEKAESVERRADFDAVAEQRYAGIVASGKTIAWDDMRGYLEKRMAGEPAKRPTARKLAR</sequence>
<accession>A0A6V7E833</accession>